<comment type="caution">
    <text evidence="2">The sequence shown here is derived from an EMBL/GenBank/DDBJ whole genome shotgun (WGS) entry which is preliminary data.</text>
</comment>
<dbReference type="EMBL" id="NBSK02000007">
    <property type="protein sequence ID" value="KAJ0194879.1"/>
    <property type="molecule type" value="Genomic_DNA"/>
</dbReference>
<protein>
    <submittedName>
        <fullName evidence="2">Uncharacterized protein</fullName>
    </submittedName>
</protein>
<evidence type="ECO:0000313" key="3">
    <source>
        <dbReference type="Proteomes" id="UP000235145"/>
    </source>
</evidence>
<gene>
    <name evidence="2" type="ORF">LSAT_V11C700351350</name>
</gene>
<name>A0A9R1UX47_LACSA</name>
<proteinExistence type="predicted"/>
<organism evidence="2 3">
    <name type="scientific">Lactuca sativa</name>
    <name type="common">Garden lettuce</name>
    <dbReference type="NCBI Taxonomy" id="4236"/>
    <lineage>
        <taxon>Eukaryota</taxon>
        <taxon>Viridiplantae</taxon>
        <taxon>Streptophyta</taxon>
        <taxon>Embryophyta</taxon>
        <taxon>Tracheophyta</taxon>
        <taxon>Spermatophyta</taxon>
        <taxon>Magnoliopsida</taxon>
        <taxon>eudicotyledons</taxon>
        <taxon>Gunneridae</taxon>
        <taxon>Pentapetalae</taxon>
        <taxon>asterids</taxon>
        <taxon>campanulids</taxon>
        <taxon>Asterales</taxon>
        <taxon>Asteraceae</taxon>
        <taxon>Cichorioideae</taxon>
        <taxon>Cichorieae</taxon>
        <taxon>Lactucinae</taxon>
        <taxon>Lactuca</taxon>
    </lineage>
</organism>
<accession>A0A9R1UX47</accession>
<dbReference type="Proteomes" id="UP000235145">
    <property type="component" value="Unassembled WGS sequence"/>
</dbReference>
<feature type="region of interest" description="Disordered" evidence="1">
    <location>
        <begin position="105"/>
        <end position="136"/>
    </location>
</feature>
<dbReference type="AlphaFoldDB" id="A0A9R1UX47"/>
<sequence length="191" mass="22825">MRREDFHSRKRFMRLSRLEEAMRTRSEYERQWRLQMTLLPITITTIPVENMTFFLTSLWLNYMELIIPPSPASNAITTTDQSPIHVTYIIEGTFLGGWEEKNEQWGSGRSNISRRPQQASNDFNKRQSHHKTEEENNDYWETVGKKTMKSTVVKERKNKLVSLKRYVELYQLHTFLSILLQMVLYPKIFDC</sequence>
<evidence type="ECO:0000256" key="1">
    <source>
        <dbReference type="SAM" id="MobiDB-lite"/>
    </source>
</evidence>
<keyword evidence="3" id="KW-1185">Reference proteome</keyword>
<reference evidence="2 3" key="1">
    <citation type="journal article" date="2017" name="Nat. Commun.">
        <title>Genome assembly with in vitro proximity ligation data and whole-genome triplication in lettuce.</title>
        <authorList>
            <person name="Reyes-Chin-Wo S."/>
            <person name="Wang Z."/>
            <person name="Yang X."/>
            <person name="Kozik A."/>
            <person name="Arikit S."/>
            <person name="Song C."/>
            <person name="Xia L."/>
            <person name="Froenicke L."/>
            <person name="Lavelle D.O."/>
            <person name="Truco M.J."/>
            <person name="Xia R."/>
            <person name="Zhu S."/>
            <person name="Xu C."/>
            <person name="Xu H."/>
            <person name="Xu X."/>
            <person name="Cox K."/>
            <person name="Korf I."/>
            <person name="Meyers B.C."/>
            <person name="Michelmore R.W."/>
        </authorList>
    </citation>
    <scope>NUCLEOTIDE SEQUENCE [LARGE SCALE GENOMIC DNA]</scope>
    <source>
        <strain evidence="3">cv. Salinas</strain>
        <tissue evidence="2">Seedlings</tissue>
    </source>
</reference>
<evidence type="ECO:0000313" key="2">
    <source>
        <dbReference type="EMBL" id="KAJ0194879.1"/>
    </source>
</evidence>
<feature type="compositionally biased region" description="Polar residues" evidence="1">
    <location>
        <begin position="105"/>
        <end position="122"/>
    </location>
</feature>